<evidence type="ECO:0000256" key="1">
    <source>
        <dbReference type="ARBA" id="ARBA00022801"/>
    </source>
</evidence>
<dbReference type="SUPFAM" id="SSF51338">
    <property type="entry name" value="Composite domain of metallo-dependent hydrolases"/>
    <property type="match status" value="1"/>
</dbReference>
<dbReference type="SUPFAM" id="SSF51556">
    <property type="entry name" value="Metallo-dependent hydrolases"/>
    <property type="match status" value="1"/>
</dbReference>
<dbReference type="Pfam" id="PF01979">
    <property type="entry name" value="Amidohydro_1"/>
    <property type="match status" value="1"/>
</dbReference>
<protein>
    <submittedName>
        <fullName evidence="3">Cytosine/adenosine deaminase-related metal-dependent hydrolase</fullName>
    </submittedName>
</protein>
<dbReference type="PANTHER" id="PTHR43794:SF11">
    <property type="entry name" value="AMIDOHYDROLASE-RELATED DOMAIN-CONTAINING PROTEIN"/>
    <property type="match status" value="1"/>
</dbReference>
<dbReference type="InterPro" id="IPR006680">
    <property type="entry name" value="Amidohydro-rel"/>
</dbReference>
<accession>A0A543FSH9</accession>
<proteinExistence type="predicted"/>
<dbReference type="InterPro" id="IPR050287">
    <property type="entry name" value="MTA/SAH_deaminase"/>
</dbReference>
<dbReference type="InterPro" id="IPR032466">
    <property type="entry name" value="Metal_Hydrolase"/>
</dbReference>
<organism evidence="3 4">
    <name type="scientific">Pseudonocardia cypriaca</name>
    <dbReference type="NCBI Taxonomy" id="882449"/>
    <lineage>
        <taxon>Bacteria</taxon>
        <taxon>Bacillati</taxon>
        <taxon>Actinomycetota</taxon>
        <taxon>Actinomycetes</taxon>
        <taxon>Pseudonocardiales</taxon>
        <taxon>Pseudonocardiaceae</taxon>
        <taxon>Pseudonocardia</taxon>
    </lineage>
</organism>
<evidence type="ECO:0000313" key="4">
    <source>
        <dbReference type="Proteomes" id="UP000319818"/>
    </source>
</evidence>
<dbReference type="InterPro" id="IPR011059">
    <property type="entry name" value="Metal-dep_hydrolase_composite"/>
</dbReference>
<evidence type="ECO:0000313" key="3">
    <source>
        <dbReference type="EMBL" id="TQM36799.1"/>
    </source>
</evidence>
<dbReference type="GO" id="GO:0016810">
    <property type="term" value="F:hydrolase activity, acting on carbon-nitrogen (but not peptide) bonds"/>
    <property type="evidence" value="ECO:0007669"/>
    <property type="project" value="InterPro"/>
</dbReference>
<dbReference type="EMBL" id="VFPH01000002">
    <property type="protein sequence ID" value="TQM36799.1"/>
    <property type="molecule type" value="Genomic_DNA"/>
</dbReference>
<evidence type="ECO:0000259" key="2">
    <source>
        <dbReference type="Pfam" id="PF01979"/>
    </source>
</evidence>
<reference evidence="3 4" key="1">
    <citation type="submission" date="2019-06" db="EMBL/GenBank/DDBJ databases">
        <title>Sequencing the genomes of 1000 actinobacteria strains.</title>
        <authorList>
            <person name="Klenk H.-P."/>
        </authorList>
    </citation>
    <scope>NUCLEOTIDE SEQUENCE [LARGE SCALE GENOMIC DNA]</scope>
    <source>
        <strain evidence="3 4">DSM 45511</strain>
    </source>
</reference>
<comment type="caution">
    <text evidence="3">The sequence shown here is derived from an EMBL/GenBank/DDBJ whole genome shotgun (WGS) entry which is preliminary data.</text>
</comment>
<gene>
    <name evidence="3" type="ORF">FB388_3985</name>
</gene>
<dbReference type="Proteomes" id="UP000319818">
    <property type="component" value="Unassembled WGS sequence"/>
</dbReference>
<dbReference type="PANTHER" id="PTHR43794">
    <property type="entry name" value="AMINOHYDROLASE SSNA-RELATED"/>
    <property type="match status" value="1"/>
</dbReference>
<sequence length="478" mass="50826">MKVLLRKLAHVATFDAEDRELRDADILVEGPRIAAIGEDLATDGVDRVIDGRGLLALPGLINAHQHLYQASMRTLPELERSGMPEFLAAQDALVARRWREGRFTADAVRATARAVLTESVLGGVTTVADQHTVFPGERPEPYVEATVEAAAEVGVRLHAGRGSVTFGRARGGMVDDLFAEPLDAVLAHAERLIADHHDPNRFAMTRVVLAPSGVVSDVPEIFREFADLAAGHPTVRLHTHLHHHEDTRFARARYGTSPWRILVDNGFAGPNVWVAHATTPPVEEISDYAAAGIGIAHIPAADLKLGWGLAPLRRYLDAGIPVGVGTTGSMTNDGAGLLGDLRVAALAHRALRTAPAEWPSARELLSAATRGSAACLGRDDLGSLAVGMAADIACWDLDSVDRAGVHDPVAALIFTGLSTRARLVLVNGGVVVEDGEPTRVDPRRAVREVRAILAADGVGTGRWRSGSDVRSSAQYAAA</sequence>
<keyword evidence="1 3" id="KW-0378">Hydrolase</keyword>
<dbReference type="AlphaFoldDB" id="A0A543FSH9"/>
<keyword evidence="4" id="KW-1185">Reference proteome</keyword>
<name>A0A543FSH9_9PSEU</name>
<dbReference type="Gene3D" id="3.20.20.140">
    <property type="entry name" value="Metal-dependent hydrolases"/>
    <property type="match status" value="1"/>
</dbReference>
<feature type="domain" description="Amidohydrolase-related" evidence="2">
    <location>
        <begin position="56"/>
        <end position="430"/>
    </location>
</feature>
<dbReference type="Gene3D" id="2.30.40.10">
    <property type="entry name" value="Urease, subunit C, domain 1"/>
    <property type="match status" value="1"/>
</dbReference>